<comment type="caution">
    <text evidence="1">The sequence shown here is derived from an EMBL/GenBank/DDBJ whole genome shotgun (WGS) entry which is preliminary data.</text>
</comment>
<evidence type="ECO:0000313" key="2">
    <source>
        <dbReference type="Proteomes" id="UP000438429"/>
    </source>
</evidence>
<evidence type="ECO:0000313" key="1">
    <source>
        <dbReference type="EMBL" id="KAF0043791.1"/>
    </source>
</evidence>
<organism evidence="1 2">
    <name type="scientific">Scophthalmus maximus</name>
    <name type="common">Turbot</name>
    <name type="synonym">Psetta maxima</name>
    <dbReference type="NCBI Taxonomy" id="52904"/>
    <lineage>
        <taxon>Eukaryota</taxon>
        <taxon>Metazoa</taxon>
        <taxon>Chordata</taxon>
        <taxon>Craniata</taxon>
        <taxon>Vertebrata</taxon>
        <taxon>Euteleostomi</taxon>
        <taxon>Actinopterygii</taxon>
        <taxon>Neopterygii</taxon>
        <taxon>Teleostei</taxon>
        <taxon>Neoteleostei</taxon>
        <taxon>Acanthomorphata</taxon>
        <taxon>Carangaria</taxon>
        <taxon>Pleuronectiformes</taxon>
        <taxon>Pleuronectoidei</taxon>
        <taxon>Scophthalmidae</taxon>
        <taxon>Scophthalmus</taxon>
    </lineage>
</organism>
<gene>
    <name evidence="1" type="ORF">F2P81_002949</name>
</gene>
<proteinExistence type="predicted"/>
<dbReference type="EMBL" id="VEVO01000003">
    <property type="protein sequence ID" value="KAF0043791.1"/>
    <property type="molecule type" value="Genomic_DNA"/>
</dbReference>
<name>A0A6A4TLP3_SCOMX</name>
<accession>A0A6A4TLP3</accession>
<dbReference type="Proteomes" id="UP000438429">
    <property type="component" value="Unassembled WGS sequence"/>
</dbReference>
<protein>
    <submittedName>
        <fullName evidence="1">Uncharacterized protein</fullName>
    </submittedName>
</protein>
<reference evidence="1 2" key="1">
    <citation type="submission" date="2019-06" db="EMBL/GenBank/DDBJ databases">
        <title>Draft genomes of female and male turbot (Scophthalmus maximus).</title>
        <authorList>
            <person name="Xu H."/>
            <person name="Xu X.-W."/>
            <person name="Shao C."/>
            <person name="Chen S."/>
        </authorList>
    </citation>
    <scope>NUCLEOTIDE SEQUENCE [LARGE SCALE GENOMIC DNA]</scope>
    <source>
        <strain evidence="1">Ysfricsl-2016a</strain>
        <tissue evidence="1">Blood</tissue>
    </source>
</reference>
<sequence>MCCLHRVDCSVVSFGRRRVSGDFLYKRPASGRRKTISQHIQYSSLRFDMNGRDEISVAIKTKHGFKPIGGKTLPLHVEPQWSSEQQLSPAWRKLKDFNQDMKDGKCVLLCPDGSQTTHIPGTETPFTIEKYKEAVGKAYQGPHCTSAPLRTRREDHRILCGSNLLEKMKNSGCSRRPACTDRISDEFRDQQLLYLTFFSKLCSEEKNETLSSDVERSSTLTDGKK</sequence>
<dbReference type="AlphaFoldDB" id="A0A6A4TLP3"/>